<evidence type="ECO:0000256" key="6">
    <source>
        <dbReference type="SAM" id="MobiDB-lite"/>
    </source>
</evidence>
<dbReference type="InterPro" id="IPR032041">
    <property type="entry name" value="Cdc73_N"/>
</dbReference>
<accession>A0A2G8K0V8</accession>
<evidence type="ECO:0000256" key="2">
    <source>
        <dbReference type="ARBA" id="ARBA00010427"/>
    </source>
</evidence>
<evidence type="ECO:0000259" key="7">
    <source>
        <dbReference type="Pfam" id="PF05179"/>
    </source>
</evidence>
<dbReference type="AlphaFoldDB" id="A0A2G8K0V8"/>
<dbReference type="GO" id="GO:0006368">
    <property type="term" value="P:transcription elongation by RNA polymerase II"/>
    <property type="evidence" value="ECO:0007669"/>
    <property type="project" value="InterPro"/>
</dbReference>
<dbReference type="Pfam" id="PF16050">
    <property type="entry name" value="CDC73_N"/>
    <property type="match status" value="1"/>
</dbReference>
<reference evidence="9 10" key="1">
    <citation type="journal article" date="2017" name="PLoS Biol.">
        <title>The sea cucumber genome provides insights into morphological evolution and visceral regeneration.</title>
        <authorList>
            <person name="Zhang X."/>
            <person name="Sun L."/>
            <person name="Yuan J."/>
            <person name="Sun Y."/>
            <person name="Gao Y."/>
            <person name="Zhang L."/>
            <person name="Li S."/>
            <person name="Dai H."/>
            <person name="Hamel J.F."/>
            <person name="Liu C."/>
            <person name="Yu Y."/>
            <person name="Liu S."/>
            <person name="Lin W."/>
            <person name="Guo K."/>
            <person name="Jin S."/>
            <person name="Xu P."/>
            <person name="Storey K.B."/>
            <person name="Huan P."/>
            <person name="Zhang T."/>
            <person name="Zhou Y."/>
            <person name="Zhang J."/>
            <person name="Lin C."/>
            <person name="Li X."/>
            <person name="Xing L."/>
            <person name="Huo D."/>
            <person name="Sun M."/>
            <person name="Wang L."/>
            <person name="Mercier A."/>
            <person name="Li F."/>
            <person name="Yang H."/>
            <person name="Xiang J."/>
        </authorList>
    </citation>
    <scope>NUCLEOTIDE SEQUENCE [LARGE SCALE GENOMIC DNA]</scope>
    <source>
        <strain evidence="9">Shaxun</strain>
        <tissue evidence="9">Muscle</tissue>
    </source>
</reference>
<dbReference type="OrthoDB" id="2186602at2759"/>
<feature type="compositionally biased region" description="Basic and acidic residues" evidence="6">
    <location>
        <begin position="299"/>
        <end position="310"/>
    </location>
</feature>
<feature type="region of interest" description="Disordered" evidence="6">
    <location>
        <begin position="261"/>
        <end position="311"/>
    </location>
</feature>
<evidence type="ECO:0000256" key="3">
    <source>
        <dbReference type="ARBA" id="ARBA00023015"/>
    </source>
</evidence>
<dbReference type="Proteomes" id="UP000230750">
    <property type="component" value="Unassembled WGS sequence"/>
</dbReference>
<dbReference type="EMBL" id="MRZV01001003">
    <property type="protein sequence ID" value="PIK41620.1"/>
    <property type="molecule type" value="Genomic_DNA"/>
</dbReference>
<dbReference type="GO" id="GO:0000993">
    <property type="term" value="F:RNA polymerase II complex binding"/>
    <property type="evidence" value="ECO:0007669"/>
    <property type="project" value="TreeGrafter"/>
</dbReference>
<feature type="compositionally biased region" description="Polar residues" evidence="6">
    <location>
        <begin position="287"/>
        <end position="298"/>
    </location>
</feature>
<feature type="domain" description="Paf1 complex subunit Cdc73 N-terminal" evidence="8">
    <location>
        <begin position="1"/>
        <end position="303"/>
    </location>
</feature>
<dbReference type="InterPro" id="IPR038103">
    <property type="entry name" value="CDC73_C_sf"/>
</dbReference>
<sequence length="524" mass="60336">MADVLSILRQYNINKKKIIEKDDQVLFGEFSWPKDAKTNYVIYGTGRDVLSQKEYYTLDSILFLLKNVQLNHSQYVRRTAADNIPVVRRPDRRDLLAYLNGEVATSTSIDKSAPLEILSRPAQVKRPSEDTQIDPGKKVHFDEEVRQGKELLAQKLEERKESALASTDSIRSLSKTMSVERIAAIKAKRKAKKRGSVKTDEDDLGTTSLEQRSFIDAEVDITRDIMSRERLWKTRTSVLRSNGKIFSENIFAILQSVKMQEEGKTTSSSGHTSSSHHQPQQTPSQQARRQANQGQYNRYDQERFKSKEETSGFDIDTMKTYHGISLKSVTVLRRRLQPQILDLGQRRRLSTHTTKEGLQNPIIIVPAGTTSMVTLYNVKDLLQDLRFVTTEAKKIGGTRKENEVLIQRRKEDGSTVPYRVIDTINKLTPQDWDRVVAVFVQGPAWQFKGWPWVLPDGSPTEIFARIKAFHMKYDELPLDKNVANWNVQLMDINRARRHNDRAVLLKFWNSLEKYMVKSKGHLRF</sequence>
<dbReference type="InterPro" id="IPR007852">
    <property type="entry name" value="Cdc73/Parafibromin"/>
</dbReference>
<protein>
    <submittedName>
        <fullName evidence="9">Putative parafibromin-like</fullName>
    </submittedName>
</protein>
<name>A0A2G8K0V8_STIJA</name>
<gene>
    <name evidence="9" type="ORF">BSL78_21536</name>
</gene>
<dbReference type="Gene3D" id="3.40.50.11990">
    <property type="entry name" value="RNA polymerase II accessory factor, Cdc73 C-terminal domain"/>
    <property type="match status" value="1"/>
</dbReference>
<dbReference type="PANTHER" id="PTHR12466:SF8">
    <property type="entry name" value="PARAFIBROMIN"/>
    <property type="match status" value="1"/>
</dbReference>
<dbReference type="FunFam" id="3.40.50.11990:FF:000002">
    <property type="entry name" value="protein CDC73 homolog"/>
    <property type="match status" value="1"/>
</dbReference>
<evidence type="ECO:0000256" key="4">
    <source>
        <dbReference type="ARBA" id="ARBA00023163"/>
    </source>
</evidence>
<comment type="subcellular location">
    <subcellularLocation>
        <location evidence="1">Nucleus</location>
    </subcellularLocation>
</comment>
<comment type="similarity">
    <text evidence="2">Belongs to the CDC73 family.</text>
</comment>
<evidence type="ECO:0000256" key="1">
    <source>
        <dbReference type="ARBA" id="ARBA00004123"/>
    </source>
</evidence>
<dbReference type="Pfam" id="PF05179">
    <property type="entry name" value="CDC73_C"/>
    <property type="match status" value="1"/>
</dbReference>
<keyword evidence="3" id="KW-0805">Transcription regulation</keyword>
<proteinExistence type="inferred from homology"/>
<evidence type="ECO:0000313" key="9">
    <source>
        <dbReference type="EMBL" id="PIK41620.1"/>
    </source>
</evidence>
<feature type="domain" description="Cell division control protein 73 C-terminal" evidence="7">
    <location>
        <begin position="359"/>
        <end position="513"/>
    </location>
</feature>
<dbReference type="InterPro" id="IPR031336">
    <property type="entry name" value="CDC73_C"/>
</dbReference>
<keyword evidence="4" id="KW-0804">Transcription</keyword>
<organism evidence="9 10">
    <name type="scientific">Stichopus japonicus</name>
    <name type="common">Sea cucumber</name>
    <dbReference type="NCBI Taxonomy" id="307972"/>
    <lineage>
        <taxon>Eukaryota</taxon>
        <taxon>Metazoa</taxon>
        <taxon>Echinodermata</taxon>
        <taxon>Eleutherozoa</taxon>
        <taxon>Echinozoa</taxon>
        <taxon>Holothuroidea</taxon>
        <taxon>Aspidochirotacea</taxon>
        <taxon>Aspidochirotida</taxon>
        <taxon>Stichopodidae</taxon>
        <taxon>Apostichopus</taxon>
    </lineage>
</organism>
<keyword evidence="5" id="KW-0539">Nucleus</keyword>
<evidence type="ECO:0000313" key="10">
    <source>
        <dbReference type="Proteomes" id="UP000230750"/>
    </source>
</evidence>
<comment type="caution">
    <text evidence="9">The sequence shown here is derived from an EMBL/GenBank/DDBJ whole genome shotgun (WGS) entry which is preliminary data.</text>
</comment>
<feature type="compositionally biased region" description="Low complexity" evidence="6">
    <location>
        <begin position="265"/>
        <end position="286"/>
    </location>
</feature>
<dbReference type="PANTHER" id="PTHR12466">
    <property type="entry name" value="CDC73 DOMAIN PROTEIN"/>
    <property type="match status" value="1"/>
</dbReference>
<evidence type="ECO:0000256" key="5">
    <source>
        <dbReference type="ARBA" id="ARBA00023242"/>
    </source>
</evidence>
<dbReference type="GO" id="GO:0016593">
    <property type="term" value="C:Cdc73/Paf1 complex"/>
    <property type="evidence" value="ECO:0007669"/>
    <property type="project" value="InterPro"/>
</dbReference>
<evidence type="ECO:0000259" key="8">
    <source>
        <dbReference type="Pfam" id="PF16050"/>
    </source>
</evidence>
<dbReference type="STRING" id="307972.A0A2G8K0V8"/>
<keyword evidence="10" id="KW-1185">Reference proteome</keyword>
<dbReference type="GO" id="GO:0032968">
    <property type="term" value="P:positive regulation of transcription elongation by RNA polymerase II"/>
    <property type="evidence" value="ECO:0007669"/>
    <property type="project" value="TreeGrafter"/>
</dbReference>